<organism evidence="2 3">
    <name type="scientific">Funneliformis geosporum</name>
    <dbReference type="NCBI Taxonomy" id="1117311"/>
    <lineage>
        <taxon>Eukaryota</taxon>
        <taxon>Fungi</taxon>
        <taxon>Fungi incertae sedis</taxon>
        <taxon>Mucoromycota</taxon>
        <taxon>Glomeromycotina</taxon>
        <taxon>Glomeromycetes</taxon>
        <taxon>Glomerales</taxon>
        <taxon>Glomeraceae</taxon>
        <taxon>Funneliformis</taxon>
    </lineage>
</organism>
<sequence length="749" mass="87629">NNHTKTISISTVDFPNSDVGKMVTDAQPHPEDLYSFLSLPDTTNLPFHLNGTWAQGSDRGRLLMESDDSPNIDRQKLNWNRHILFDFLPKLYCYLIKKAVQLNVPSDNIHPISKFWPFPYIYQNYPKYAIEYGFKVLELLLQNEEILISNNNESDRVKILFELLSYNHIIGLRNLLRNNWDDLRIRFNPSLKTLVRSLPIWESLSNPVRSLSIPFDTDSNRKLLKPASCGYILKEYISHCRIKTSKIYLNAYDDINSKILNELDVPERTTFEYTFEDVDFPKEYDTGYLHFLKDILNYNQIVQNLKDKRRFPNSITKKLKKISDLYDNNNLVFRTVFGVDSSVFLHPEFSEYTRILSKIGFRNNIDQDIFKTCAVKVKELQRDPEPPSDIRYRGFILVDHLYKHINSLNLESIEGIPFIPITKALQPTLQKSSNVIPPQQVLEKYPSFGKPGVSTVVRHLRFLYSILRNDDVWRKDWADTFKNNIYEVYKWLDEECGSNEDIDLLEHICSEPLFLNFIRNQDPFNIENWVTADDLVLNSELGDVKYVNQNLAKYPTMLKSAGAREITRQNIIINVRKHDQSHHSKSTLFKFLFDPISSLNDVTFVVNGENIKASRYMLAAGSEFFHQIFTSAESSPNTAPFMFTIKDIHLNSMCILLRYIYGQNIDEAIQNQQNLNEYYHQDPNLTMYKDLLKLANDYMLDYLKELMELRLSRLVLMSNVKEMKTFAENSSANQLCEYCNKFIRDNSEM</sequence>
<dbReference type="CDD" id="cd18186">
    <property type="entry name" value="BTB_POZ_ZBTB_KLHL-like"/>
    <property type="match status" value="1"/>
</dbReference>
<reference evidence="2" key="1">
    <citation type="submission" date="2022-08" db="EMBL/GenBank/DDBJ databases">
        <authorList>
            <person name="Kallberg Y."/>
            <person name="Tangrot J."/>
            <person name="Rosling A."/>
        </authorList>
    </citation>
    <scope>NUCLEOTIDE SEQUENCE</scope>
    <source>
        <strain evidence="2">Wild A</strain>
    </source>
</reference>
<feature type="non-terminal residue" evidence="2">
    <location>
        <position position="1"/>
    </location>
</feature>
<evidence type="ECO:0000313" key="2">
    <source>
        <dbReference type="EMBL" id="CAI2190512.1"/>
    </source>
</evidence>
<dbReference type="Gene3D" id="3.30.710.10">
    <property type="entry name" value="Potassium Channel Kv1.1, Chain A"/>
    <property type="match status" value="1"/>
</dbReference>
<dbReference type="AlphaFoldDB" id="A0A9W4T3I6"/>
<dbReference type="InterPro" id="IPR011333">
    <property type="entry name" value="SKP1/BTB/POZ_sf"/>
</dbReference>
<accession>A0A9W4T3I6</accession>
<dbReference type="SUPFAM" id="SSF54695">
    <property type="entry name" value="POZ domain"/>
    <property type="match status" value="1"/>
</dbReference>
<dbReference type="Pfam" id="PF00651">
    <property type="entry name" value="BTB"/>
    <property type="match status" value="1"/>
</dbReference>
<evidence type="ECO:0000313" key="3">
    <source>
        <dbReference type="Proteomes" id="UP001153678"/>
    </source>
</evidence>
<name>A0A9W4T3I6_9GLOM</name>
<dbReference type="EMBL" id="CAMKVN010006627">
    <property type="protein sequence ID" value="CAI2190512.1"/>
    <property type="molecule type" value="Genomic_DNA"/>
</dbReference>
<dbReference type="PANTHER" id="PTHR24413">
    <property type="entry name" value="SPECKLE-TYPE POZ PROTEIN"/>
    <property type="match status" value="1"/>
</dbReference>
<dbReference type="Proteomes" id="UP001153678">
    <property type="component" value="Unassembled WGS sequence"/>
</dbReference>
<keyword evidence="3" id="KW-1185">Reference proteome</keyword>
<evidence type="ECO:0000259" key="1">
    <source>
        <dbReference type="PROSITE" id="PS50097"/>
    </source>
</evidence>
<proteinExistence type="predicted"/>
<gene>
    <name evidence="2" type="ORF">FWILDA_LOCUS14612</name>
</gene>
<feature type="domain" description="BTB" evidence="1">
    <location>
        <begin position="600"/>
        <end position="669"/>
    </location>
</feature>
<dbReference type="PROSITE" id="PS50097">
    <property type="entry name" value="BTB"/>
    <property type="match status" value="1"/>
</dbReference>
<dbReference type="OrthoDB" id="1262810at2759"/>
<comment type="caution">
    <text evidence="2">The sequence shown here is derived from an EMBL/GenBank/DDBJ whole genome shotgun (WGS) entry which is preliminary data.</text>
</comment>
<protein>
    <submittedName>
        <fullName evidence="2">4626_t:CDS:1</fullName>
    </submittedName>
</protein>
<dbReference type="SMART" id="SM00225">
    <property type="entry name" value="BTB"/>
    <property type="match status" value="1"/>
</dbReference>
<dbReference type="InterPro" id="IPR000210">
    <property type="entry name" value="BTB/POZ_dom"/>
</dbReference>